<protein>
    <submittedName>
        <fullName evidence="1">Uncharacterized protein</fullName>
    </submittedName>
</protein>
<evidence type="ECO:0000313" key="2">
    <source>
        <dbReference type="Proteomes" id="UP000028549"/>
    </source>
</evidence>
<gene>
    <name evidence="1" type="ORF">GS18_0200570</name>
</gene>
<reference evidence="1 2" key="1">
    <citation type="journal article" date="2005" name="Int. J. Syst. Evol. Microbiol.">
        <title>Bacillus cibi sp. nov., isolated from jeotgal, a traditional Korean fermented seafood.</title>
        <authorList>
            <person name="Yoon J.H."/>
            <person name="Lee C.H."/>
            <person name="Oh T.K."/>
        </authorList>
    </citation>
    <scope>NUCLEOTIDE SEQUENCE [LARGE SCALE GENOMIC DNA]</scope>
    <source>
        <strain evidence="1 2">DSM 16189</strain>
    </source>
</reference>
<comment type="caution">
    <text evidence="1">The sequence shown here is derived from an EMBL/GenBank/DDBJ whole genome shotgun (WGS) entry which is preliminary data.</text>
</comment>
<dbReference type="AlphaFoldDB" id="A0A084H1R0"/>
<name>A0A084H1R0_METID</name>
<dbReference type="Proteomes" id="UP000028549">
    <property type="component" value="Unassembled WGS sequence"/>
</dbReference>
<proteinExistence type="predicted"/>
<sequence length="61" mass="7050">MRIFGDIHVFVLGRCEWWLRVDDRSEQRGKIIKWIMPSGKCEPELAAQGSKVFQTGVSSRN</sequence>
<keyword evidence="2" id="KW-1185">Reference proteome</keyword>
<accession>A0A084H1R0</accession>
<evidence type="ECO:0000313" key="1">
    <source>
        <dbReference type="EMBL" id="KEZ53522.1"/>
    </source>
</evidence>
<organism evidence="1 2">
    <name type="scientific">Metabacillus indicus</name>
    <name type="common">Bacillus indicus</name>
    <dbReference type="NCBI Taxonomy" id="246786"/>
    <lineage>
        <taxon>Bacteria</taxon>
        <taxon>Bacillati</taxon>
        <taxon>Bacillota</taxon>
        <taxon>Bacilli</taxon>
        <taxon>Bacillales</taxon>
        <taxon>Bacillaceae</taxon>
        <taxon>Metabacillus</taxon>
    </lineage>
</organism>
<dbReference type="EMBL" id="JNVC02000001">
    <property type="protein sequence ID" value="KEZ53522.1"/>
    <property type="molecule type" value="Genomic_DNA"/>
</dbReference>